<evidence type="ECO:0000313" key="3">
    <source>
        <dbReference type="Proteomes" id="UP000198925"/>
    </source>
</evidence>
<keyword evidence="1" id="KW-0472">Membrane</keyword>
<feature type="transmembrane region" description="Helical" evidence="1">
    <location>
        <begin position="21"/>
        <end position="39"/>
    </location>
</feature>
<keyword evidence="3" id="KW-1185">Reference proteome</keyword>
<accession>A0A1G6NMG9</accession>
<proteinExistence type="predicted"/>
<name>A0A1G6NMG9_9PROT</name>
<organism evidence="2 3">
    <name type="scientific">Belnapia rosea</name>
    <dbReference type="NCBI Taxonomy" id="938405"/>
    <lineage>
        <taxon>Bacteria</taxon>
        <taxon>Pseudomonadati</taxon>
        <taxon>Pseudomonadota</taxon>
        <taxon>Alphaproteobacteria</taxon>
        <taxon>Acetobacterales</taxon>
        <taxon>Roseomonadaceae</taxon>
        <taxon>Belnapia</taxon>
    </lineage>
</organism>
<sequence length="79" mass="8093">MVRLVQPRFAPDSLVGPWPEGPWWLFGAAALAAPFAVLGQGADLHLAVVACLACLASPPAAIEAVLGVARLAQLAAPPR</sequence>
<dbReference type="Proteomes" id="UP000198925">
    <property type="component" value="Unassembled WGS sequence"/>
</dbReference>
<protein>
    <submittedName>
        <fullName evidence="2">Uncharacterized protein</fullName>
    </submittedName>
</protein>
<keyword evidence="1" id="KW-1133">Transmembrane helix</keyword>
<dbReference type="RefSeq" id="WP_090661766.1">
    <property type="nucleotide sequence ID" value="NZ_FMZX01000002.1"/>
</dbReference>
<gene>
    <name evidence="2" type="ORF">SAMN04487779_100280</name>
</gene>
<feature type="transmembrane region" description="Helical" evidence="1">
    <location>
        <begin position="46"/>
        <end position="69"/>
    </location>
</feature>
<dbReference type="AlphaFoldDB" id="A0A1G6NMG9"/>
<reference evidence="2 3" key="1">
    <citation type="submission" date="2016-10" db="EMBL/GenBank/DDBJ databases">
        <authorList>
            <person name="de Groot N.N."/>
        </authorList>
    </citation>
    <scope>NUCLEOTIDE SEQUENCE [LARGE SCALE GENOMIC DNA]</scope>
    <source>
        <strain evidence="2 3">CPCC 100156</strain>
    </source>
</reference>
<evidence type="ECO:0000313" key="2">
    <source>
        <dbReference type="EMBL" id="SDC69083.1"/>
    </source>
</evidence>
<dbReference type="STRING" id="938405.SAMN02927895_02922"/>
<evidence type="ECO:0000256" key="1">
    <source>
        <dbReference type="SAM" id="Phobius"/>
    </source>
</evidence>
<keyword evidence="1" id="KW-0812">Transmembrane</keyword>
<dbReference type="EMBL" id="FMZX01000002">
    <property type="protein sequence ID" value="SDC69083.1"/>
    <property type="molecule type" value="Genomic_DNA"/>
</dbReference>